<organism evidence="1 2">
    <name type="scientific">Gigaspora margarita</name>
    <dbReference type="NCBI Taxonomy" id="4874"/>
    <lineage>
        <taxon>Eukaryota</taxon>
        <taxon>Fungi</taxon>
        <taxon>Fungi incertae sedis</taxon>
        <taxon>Mucoromycota</taxon>
        <taxon>Glomeromycotina</taxon>
        <taxon>Glomeromycetes</taxon>
        <taxon>Diversisporales</taxon>
        <taxon>Gigasporaceae</taxon>
        <taxon>Gigaspora</taxon>
    </lineage>
</organism>
<accession>A0ABN7X3S3</accession>
<evidence type="ECO:0000313" key="1">
    <source>
        <dbReference type="EMBL" id="CAG8846788.1"/>
    </source>
</evidence>
<evidence type="ECO:0000313" key="2">
    <source>
        <dbReference type="Proteomes" id="UP000789901"/>
    </source>
</evidence>
<gene>
    <name evidence="1" type="ORF">GMARGA_LOCUS38337</name>
</gene>
<protein>
    <submittedName>
        <fullName evidence="1">33014_t:CDS:1</fullName>
    </submittedName>
</protein>
<dbReference type="EMBL" id="CAJVQB010084967">
    <property type="protein sequence ID" value="CAG8846788.1"/>
    <property type="molecule type" value="Genomic_DNA"/>
</dbReference>
<sequence>TTSPLLAIATHGTTSSHGYGLRLRYSQPIESRKMGRINNFWLRSLPGLKGNNIKENEKINAKNIFLSCNLSCDGVQFAGTSNVIQGHKQPYKIHEQSDVEEPLFRLRKRNHSINYAESSSRKKTDSDNEEKSKRVTLASVIVLIRPCPYSTFTSYEWKQIVNTNPYIVKESVWTNPFASSLSEACNNIAIGLDNNFVSNNRSDLGKKASWVFNNLKEDLPSVQTKRTMENEHRFNYLDPLLRPFFCGDSKDYEIKIDKSVNGLLKRPDFSCKINDITILNSEIKPLGCTEFQKNKDFVKAHLRSKRSINQLLNEGGPNQSVIFLNMGDDVNSYVMDLQYD</sequence>
<feature type="non-terminal residue" evidence="1">
    <location>
        <position position="340"/>
    </location>
</feature>
<feature type="non-terminal residue" evidence="1">
    <location>
        <position position="1"/>
    </location>
</feature>
<proteinExistence type="predicted"/>
<dbReference type="Proteomes" id="UP000789901">
    <property type="component" value="Unassembled WGS sequence"/>
</dbReference>
<reference evidence="1 2" key="1">
    <citation type="submission" date="2021-06" db="EMBL/GenBank/DDBJ databases">
        <authorList>
            <person name="Kallberg Y."/>
            <person name="Tangrot J."/>
            <person name="Rosling A."/>
        </authorList>
    </citation>
    <scope>NUCLEOTIDE SEQUENCE [LARGE SCALE GENOMIC DNA]</scope>
    <source>
        <strain evidence="1 2">120-4 pot B 10/14</strain>
    </source>
</reference>
<name>A0ABN7X3S3_GIGMA</name>
<keyword evidence="2" id="KW-1185">Reference proteome</keyword>
<comment type="caution">
    <text evidence="1">The sequence shown here is derived from an EMBL/GenBank/DDBJ whole genome shotgun (WGS) entry which is preliminary data.</text>
</comment>